<name>A0A6J4S1J9_9ACTN</name>
<feature type="region of interest" description="Disordered" evidence="1">
    <location>
        <begin position="1"/>
        <end position="83"/>
    </location>
</feature>
<reference evidence="2" key="1">
    <citation type="submission" date="2020-02" db="EMBL/GenBank/DDBJ databases">
        <authorList>
            <person name="Meier V. D."/>
        </authorList>
    </citation>
    <scope>NUCLEOTIDE SEQUENCE</scope>
    <source>
        <strain evidence="2">AVDCRST_MAG12</strain>
    </source>
</reference>
<dbReference type="EMBL" id="CADCVK010000282">
    <property type="protein sequence ID" value="CAA9486634.1"/>
    <property type="molecule type" value="Genomic_DNA"/>
</dbReference>
<sequence>GCKQHGRKGRDPRLAAGERDGRARRRQRRAPHRERRDDLAPDGRARYLSRGRVRHHRRGRRVRRGELRLRRRHSHPGGGQGGL</sequence>
<feature type="compositionally biased region" description="Basic residues" evidence="1">
    <location>
        <begin position="47"/>
        <end position="75"/>
    </location>
</feature>
<evidence type="ECO:0000313" key="2">
    <source>
        <dbReference type="EMBL" id="CAA9486634.1"/>
    </source>
</evidence>
<feature type="compositionally biased region" description="Basic residues" evidence="1">
    <location>
        <begin position="22"/>
        <end position="33"/>
    </location>
</feature>
<feature type="non-terminal residue" evidence="2">
    <location>
        <position position="1"/>
    </location>
</feature>
<organism evidence="2">
    <name type="scientific">uncultured Rubrobacteraceae bacterium</name>
    <dbReference type="NCBI Taxonomy" id="349277"/>
    <lineage>
        <taxon>Bacteria</taxon>
        <taxon>Bacillati</taxon>
        <taxon>Actinomycetota</taxon>
        <taxon>Rubrobacteria</taxon>
        <taxon>Rubrobacterales</taxon>
        <taxon>Rubrobacteraceae</taxon>
        <taxon>environmental samples</taxon>
    </lineage>
</organism>
<accession>A0A6J4S1J9</accession>
<dbReference type="AlphaFoldDB" id="A0A6J4S1J9"/>
<gene>
    <name evidence="2" type="ORF">AVDCRST_MAG12-1851</name>
</gene>
<feature type="non-terminal residue" evidence="2">
    <location>
        <position position="83"/>
    </location>
</feature>
<evidence type="ECO:0000256" key="1">
    <source>
        <dbReference type="SAM" id="MobiDB-lite"/>
    </source>
</evidence>
<feature type="compositionally biased region" description="Basic and acidic residues" evidence="1">
    <location>
        <begin position="9"/>
        <end position="21"/>
    </location>
</feature>
<protein>
    <submittedName>
        <fullName evidence="2">Uncharacterized protein</fullName>
    </submittedName>
</protein>
<proteinExistence type="predicted"/>
<feature type="compositionally biased region" description="Basic and acidic residues" evidence="1">
    <location>
        <begin position="34"/>
        <end position="45"/>
    </location>
</feature>